<accession>A0ABT5ITP5</accession>
<dbReference type="EMBL" id="JAQQLF010000001">
    <property type="protein sequence ID" value="MDC7715640.1"/>
    <property type="molecule type" value="Genomic_DNA"/>
</dbReference>
<gene>
    <name evidence="9" type="ORF">PQU95_00205</name>
</gene>
<evidence type="ECO:0000313" key="10">
    <source>
        <dbReference type="Proteomes" id="UP001219956"/>
    </source>
</evidence>
<feature type="domain" description="ABC transmembrane type-1" evidence="8">
    <location>
        <begin position="71"/>
        <end position="280"/>
    </location>
</feature>
<sequence length="289" mass="32534">MSASKKNTLQAWLFLAPALLLLLAFSFWPVGFGSYLAFTQYNLIDAPVWVGLDNFRELFADELFIASLKNSALYLLVVPAIQVLAILLAVLVNNQLPGIKFYRAAYYLPVVTTVSVIGVIWNFMYTDDGALNAVLRWLHVINEPIGWLSDDRIALFAVMFVTIWRGLGWYMVLYLAGLQSVPQDVYEAAVLDGANAWQRFWKITVPLLMPTILLCSVMSMLAAVKCFEEVQIMTKGGPMQSTYTALFYAYEFGIKSLNFGRALAASLVMSVFCVALAWLNFRYLQPRKK</sequence>
<evidence type="ECO:0000259" key="8">
    <source>
        <dbReference type="PROSITE" id="PS50928"/>
    </source>
</evidence>
<evidence type="ECO:0000256" key="6">
    <source>
        <dbReference type="ARBA" id="ARBA00023136"/>
    </source>
</evidence>
<dbReference type="InterPro" id="IPR035906">
    <property type="entry name" value="MetI-like_sf"/>
</dbReference>
<dbReference type="Proteomes" id="UP001219956">
    <property type="component" value="Unassembled WGS sequence"/>
</dbReference>
<feature type="transmembrane region" description="Helical" evidence="7">
    <location>
        <begin position="205"/>
        <end position="224"/>
    </location>
</feature>
<evidence type="ECO:0000256" key="5">
    <source>
        <dbReference type="ARBA" id="ARBA00022989"/>
    </source>
</evidence>
<evidence type="ECO:0000256" key="3">
    <source>
        <dbReference type="ARBA" id="ARBA00022475"/>
    </source>
</evidence>
<feature type="transmembrane region" description="Helical" evidence="7">
    <location>
        <begin position="72"/>
        <end position="92"/>
    </location>
</feature>
<feature type="transmembrane region" description="Helical" evidence="7">
    <location>
        <begin position="12"/>
        <end position="38"/>
    </location>
</feature>
<dbReference type="InterPro" id="IPR051393">
    <property type="entry name" value="ABC_transporter_permease"/>
</dbReference>
<dbReference type="CDD" id="cd06261">
    <property type="entry name" value="TM_PBP2"/>
    <property type="match status" value="1"/>
</dbReference>
<dbReference type="SUPFAM" id="SSF161098">
    <property type="entry name" value="MetI-like"/>
    <property type="match status" value="1"/>
</dbReference>
<dbReference type="Pfam" id="PF00528">
    <property type="entry name" value="BPD_transp_1"/>
    <property type="match status" value="1"/>
</dbReference>
<dbReference type="PROSITE" id="PS50928">
    <property type="entry name" value="ABC_TM1"/>
    <property type="match status" value="1"/>
</dbReference>
<comment type="subcellular location">
    <subcellularLocation>
        <location evidence="1 7">Cell membrane</location>
        <topology evidence="1 7">Multi-pass membrane protein</topology>
    </subcellularLocation>
</comment>
<keyword evidence="4 7" id="KW-0812">Transmembrane</keyword>
<feature type="transmembrane region" description="Helical" evidence="7">
    <location>
        <begin position="104"/>
        <end position="124"/>
    </location>
</feature>
<reference evidence="9 10" key="1">
    <citation type="submission" date="2023-01" db="EMBL/GenBank/DDBJ databases">
        <title>Novel species of the genus Vogesella isolated from rivers.</title>
        <authorList>
            <person name="Lu H."/>
        </authorList>
    </citation>
    <scope>NUCLEOTIDE SEQUENCE [LARGE SCALE GENOMIC DNA]</scope>
    <source>
        <strain evidence="9 10">DC21W</strain>
    </source>
</reference>
<feature type="transmembrane region" description="Helical" evidence="7">
    <location>
        <begin position="262"/>
        <end position="281"/>
    </location>
</feature>
<evidence type="ECO:0000256" key="7">
    <source>
        <dbReference type="RuleBase" id="RU363032"/>
    </source>
</evidence>
<dbReference type="Gene3D" id="1.10.3720.10">
    <property type="entry name" value="MetI-like"/>
    <property type="match status" value="1"/>
</dbReference>
<dbReference type="PANTHER" id="PTHR30193:SF44">
    <property type="entry name" value="LACTOSE TRANSPORT SYSTEM PERMEASE PROTEIN LACF"/>
    <property type="match status" value="1"/>
</dbReference>
<proteinExistence type="inferred from homology"/>
<keyword evidence="6 7" id="KW-0472">Membrane</keyword>
<keyword evidence="2 7" id="KW-0813">Transport</keyword>
<keyword evidence="3" id="KW-1003">Cell membrane</keyword>
<feature type="transmembrane region" description="Helical" evidence="7">
    <location>
        <begin position="153"/>
        <end position="176"/>
    </location>
</feature>
<dbReference type="RefSeq" id="WP_272750132.1">
    <property type="nucleotide sequence ID" value="NZ_JAQQLF010000001.1"/>
</dbReference>
<keyword evidence="5 7" id="KW-1133">Transmembrane helix</keyword>
<dbReference type="InterPro" id="IPR000515">
    <property type="entry name" value="MetI-like"/>
</dbReference>
<comment type="caution">
    <text evidence="9">The sequence shown here is derived from an EMBL/GenBank/DDBJ whole genome shotgun (WGS) entry which is preliminary data.</text>
</comment>
<name>A0ABT5ITP5_9NEIS</name>
<organism evidence="9 10">
    <name type="scientific">Vogesella aquatica</name>
    <dbReference type="NCBI Taxonomy" id="2984206"/>
    <lineage>
        <taxon>Bacteria</taxon>
        <taxon>Pseudomonadati</taxon>
        <taxon>Pseudomonadota</taxon>
        <taxon>Betaproteobacteria</taxon>
        <taxon>Neisseriales</taxon>
        <taxon>Chromobacteriaceae</taxon>
        <taxon>Vogesella</taxon>
    </lineage>
</organism>
<protein>
    <submittedName>
        <fullName evidence="9">Sugar ABC transporter permease</fullName>
    </submittedName>
</protein>
<evidence type="ECO:0000256" key="1">
    <source>
        <dbReference type="ARBA" id="ARBA00004651"/>
    </source>
</evidence>
<comment type="similarity">
    <text evidence="7">Belongs to the binding-protein-dependent transport system permease family.</text>
</comment>
<dbReference type="PANTHER" id="PTHR30193">
    <property type="entry name" value="ABC TRANSPORTER PERMEASE PROTEIN"/>
    <property type="match status" value="1"/>
</dbReference>
<evidence type="ECO:0000256" key="2">
    <source>
        <dbReference type="ARBA" id="ARBA00022448"/>
    </source>
</evidence>
<evidence type="ECO:0000313" key="9">
    <source>
        <dbReference type="EMBL" id="MDC7715640.1"/>
    </source>
</evidence>
<evidence type="ECO:0000256" key="4">
    <source>
        <dbReference type="ARBA" id="ARBA00022692"/>
    </source>
</evidence>
<dbReference type="SUPFAM" id="SSF160964">
    <property type="entry name" value="MalF N-terminal region-like"/>
    <property type="match status" value="1"/>
</dbReference>
<keyword evidence="10" id="KW-1185">Reference proteome</keyword>